<dbReference type="NCBIfam" id="NF008899">
    <property type="entry name" value="PRK12266.1"/>
    <property type="match status" value="1"/>
</dbReference>
<dbReference type="PANTHER" id="PTHR11985">
    <property type="entry name" value="GLYCEROL-3-PHOSPHATE DEHYDROGENASE"/>
    <property type="match status" value="1"/>
</dbReference>
<dbReference type="Pfam" id="PF01266">
    <property type="entry name" value="DAO"/>
    <property type="match status" value="1"/>
</dbReference>
<dbReference type="InterPro" id="IPR000447">
    <property type="entry name" value="G3P_DH_FAD-dep"/>
</dbReference>
<dbReference type="Gene3D" id="3.50.50.60">
    <property type="entry name" value="FAD/NAD(P)-binding domain"/>
    <property type="match status" value="1"/>
</dbReference>
<dbReference type="PRINTS" id="PR01001">
    <property type="entry name" value="FADG3PDH"/>
</dbReference>
<organism evidence="7 8">
    <name type="scientific">Stakelama pacifica</name>
    <dbReference type="NCBI Taxonomy" id="517720"/>
    <lineage>
        <taxon>Bacteria</taxon>
        <taxon>Pseudomonadati</taxon>
        <taxon>Pseudomonadota</taxon>
        <taxon>Alphaproteobacteria</taxon>
        <taxon>Sphingomonadales</taxon>
        <taxon>Sphingomonadaceae</taxon>
        <taxon>Stakelama</taxon>
    </lineage>
</organism>
<keyword evidence="8" id="KW-1185">Reference proteome</keyword>
<proteinExistence type="inferred from homology"/>
<dbReference type="InterPro" id="IPR006076">
    <property type="entry name" value="FAD-dep_OxRdtase"/>
</dbReference>
<evidence type="ECO:0000256" key="1">
    <source>
        <dbReference type="ARBA" id="ARBA00001974"/>
    </source>
</evidence>
<dbReference type="AlphaFoldDB" id="A0A4R6FQB6"/>
<evidence type="ECO:0000256" key="3">
    <source>
        <dbReference type="ARBA" id="ARBA00022630"/>
    </source>
</evidence>
<dbReference type="OrthoDB" id="9766796at2"/>
<keyword evidence="3" id="KW-0285">Flavoprotein</keyword>
<protein>
    <submittedName>
        <fullName evidence="7">Glycerol-3-phosphate dehydrogenase</fullName>
    </submittedName>
</protein>
<sequence>MMYDLLVVGGGINGCAIAREAAINGLSVLLVEKDDIGAHTSSASSRLIHGGLRYLEYYEFRLVREALRERERLLQAAPHLIRPLEFVVPQSGSQRPSWMVRAGLFLYDWLASSSMPRSRRLNAKDRLLRLALKTADSGFVYWDAWTDDARLTLANALDAAELGAEVWTRAGLVSAQREGDQWEVALDTGQSVRARALVNAAGPWVSELLNRIGVTTKSKVRLVKGSHIMVSRLYHGRQAYLLQQPDGRVVFALNYDSDFTTIGTTDVPVDTPEDPRIGEDEIDYLIGAANRHFQYPIGRHNVVHSWSGIRALYDDGADDASAVTRDYVLELDTHGPAALSIFGGKITTARALAEDAMAKLAPVLGLSKVKNSRGRAFPGGDIGDFDAFLEQVRTRFPFLGDSRSLRMARAYGSRLFDMLDGVESEAAMGRAFGDGLTAIEAKWMRSREWALTAEDALMRRSKCAVHMTEAEREDFVRWWNSEDGAVELEI</sequence>
<evidence type="ECO:0000256" key="5">
    <source>
        <dbReference type="ARBA" id="ARBA00023002"/>
    </source>
</evidence>
<dbReference type="Gene3D" id="1.10.8.870">
    <property type="entry name" value="Alpha-glycerophosphate oxidase, cap domain"/>
    <property type="match status" value="1"/>
</dbReference>
<feature type="domain" description="FAD dependent oxidoreductase" evidence="6">
    <location>
        <begin position="4"/>
        <end position="349"/>
    </location>
</feature>
<dbReference type="PANTHER" id="PTHR11985:SF15">
    <property type="entry name" value="GLYCEROL-3-PHOSPHATE DEHYDROGENASE, MITOCHONDRIAL"/>
    <property type="match status" value="1"/>
</dbReference>
<evidence type="ECO:0000313" key="7">
    <source>
        <dbReference type="EMBL" id="TDN83707.1"/>
    </source>
</evidence>
<dbReference type="EMBL" id="SNWD01000004">
    <property type="protein sequence ID" value="TDN83707.1"/>
    <property type="molecule type" value="Genomic_DNA"/>
</dbReference>
<evidence type="ECO:0000313" key="8">
    <source>
        <dbReference type="Proteomes" id="UP000295493"/>
    </source>
</evidence>
<dbReference type="Gene3D" id="3.30.9.10">
    <property type="entry name" value="D-Amino Acid Oxidase, subunit A, domain 2"/>
    <property type="match status" value="1"/>
</dbReference>
<keyword evidence="4" id="KW-0274">FAD</keyword>
<dbReference type="InterPro" id="IPR038299">
    <property type="entry name" value="DAO_C_sf"/>
</dbReference>
<dbReference type="SUPFAM" id="SSF51905">
    <property type="entry name" value="FAD/NAD(P)-binding domain"/>
    <property type="match status" value="1"/>
</dbReference>
<evidence type="ECO:0000259" key="6">
    <source>
        <dbReference type="Pfam" id="PF01266"/>
    </source>
</evidence>
<dbReference type="GO" id="GO:0004368">
    <property type="term" value="F:glycerol-3-phosphate dehydrogenase (quinone) activity"/>
    <property type="evidence" value="ECO:0007669"/>
    <property type="project" value="InterPro"/>
</dbReference>
<dbReference type="RefSeq" id="WP_133495357.1">
    <property type="nucleotide sequence ID" value="NZ_SNWD01000004.1"/>
</dbReference>
<dbReference type="GO" id="GO:0046168">
    <property type="term" value="P:glycerol-3-phosphate catabolic process"/>
    <property type="evidence" value="ECO:0007669"/>
    <property type="project" value="TreeGrafter"/>
</dbReference>
<reference evidence="7 8" key="1">
    <citation type="submission" date="2019-03" db="EMBL/GenBank/DDBJ databases">
        <title>Genomic Encyclopedia of Type Strains, Phase IV (KMG-IV): sequencing the most valuable type-strain genomes for metagenomic binning, comparative biology and taxonomic classification.</title>
        <authorList>
            <person name="Goeker M."/>
        </authorList>
    </citation>
    <scope>NUCLEOTIDE SEQUENCE [LARGE SCALE GENOMIC DNA]</scope>
    <source>
        <strain evidence="7 8">DSM 25059</strain>
    </source>
</reference>
<keyword evidence="5" id="KW-0560">Oxidoreductase</keyword>
<accession>A0A4R6FQB6</accession>
<comment type="similarity">
    <text evidence="2">Belongs to the FAD-dependent glycerol-3-phosphate dehydrogenase family.</text>
</comment>
<name>A0A4R6FQB6_9SPHN</name>
<evidence type="ECO:0000256" key="2">
    <source>
        <dbReference type="ARBA" id="ARBA00007330"/>
    </source>
</evidence>
<gene>
    <name evidence="7" type="ORF">EV664_104191</name>
</gene>
<comment type="caution">
    <text evidence="7">The sequence shown here is derived from an EMBL/GenBank/DDBJ whole genome shotgun (WGS) entry which is preliminary data.</text>
</comment>
<dbReference type="NCBIfam" id="NF009906">
    <property type="entry name" value="PRK13369.1"/>
    <property type="match status" value="1"/>
</dbReference>
<evidence type="ECO:0000256" key="4">
    <source>
        <dbReference type="ARBA" id="ARBA00022827"/>
    </source>
</evidence>
<dbReference type="InterPro" id="IPR036188">
    <property type="entry name" value="FAD/NAD-bd_sf"/>
</dbReference>
<comment type="cofactor">
    <cofactor evidence="1">
        <name>FAD</name>
        <dbReference type="ChEBI" id="CHEBI:57692"/>
    </cofactor>
</comment>
<dbReference type="Proteomes" id="UP000295493">
    <property type="component" value="Unassembled WGS sequence"/>
</dbReference>